<gene>
    <name evidence="4" type="ORF">ACHHYP_05037</name>
</gene>
<dbReference type="Gene3D" id="1.10.10.60">
    <property type="entry name" value="Homeodomain-like"/>
    <property type="match status" value="2"/>
</dbReference>
<keyword evidence="5" id="KW-1185">Reference proteome</keyword>
<dbReference type="GO" id="GO:0005634">
    <property type="term" value="C:nucleus"/>
    <property type="evidence" value="ECO:0007669"/>
    <property type="project" value="TreeGrafter"/>
</dbReference>
<dbReference type="EMBL" id="JNBR01000559">
    <property type="protein sequence ID" value="OQR91038.1"/>
    <property type="molecule type" value="Genomic_DNA"/>
</dbReference>
<name>A0A1V9YZ60_ACHHY</name>
<protein>
    <submittedName>
        <fullName evidence="4">Transcriptional regulator ATRX-like</fullName>
    </submittedName>
</protein>
<sequence>MSIDGSVEEDVKAKKPAKELSVHEKAILIAQASRGHATNSKLAKQFGVSSATVSRILKRKAEYLVLAKANNGSSSAREDGPSRKRKFRSDSHALLNSLVYKWYSASAARDVHVSGPMLREKARRLAVELDIPDFKASNGWIDNFRQRYRIASFQAQASIGTLLEKSKAPTAEILSHELPKELDDVTSHDASFTHFMPPTTPTPAPAAPTAQDHAALVQRVAELEAQVQAMQAWQESFQRAVAQQREDDVAQQAAKAVAHDAQLASVLDLLKHSSTLELHDTSIE</sequence>
<reference evidence="4 5" key="1">
    <citation type="journal article" date="2014" name="Genome Biol. Evol.">
        <title>The secreted proteins of Achlya hypogyna and Thraustotheca clavata identify the ancestral oomycete secretome and reveal gene acquisitions by horizontal gene transfer.</title>
        <authorList>
            <person name="Misner I."/>
            <person name="Blouin N."/>
            <person name="Leonard G."/>
            <person name="Richards T.A."/>
            <person name="Lane C.E."/>
        </authorList>
    </citation>
    <scope>NUCLEOTIDE SEQUENCE [LARGE SCALE GENOMIC DNA]</scope>
    <source>
        <strain evidence="4 5">ATCC 48635</strain>
    </source>
</reference>
<feature type="domain" description="HTH CENPB-type" evidence="3">
    <location>
        <begin position="83"/>
        <end position="154"/>
    </location>
</feature>
<evidence type="ECO:0000256" key="1">
    <source>
        <dbReference type="ARBA" id="ARBA00023125"/>
    </source>
</evidence>
<evidence type="ECO:0000256" key="2">
    <source>
        <dbReference type="SAM" id="MobiDB-lite"/>
    </source>
</evidence>
<dbReference type="Pfam" id="PF03221">
    <property type="entry name" value="HTH_Tnp_Tc5"/>
    <property type="match status" value="1"/>
</dbReference>
<dbReference type="SUPFAM" id="SSF46689">
    <property type="entry name" value="Homeodomain-like"/>
    <property type="match status" value="2"/>
</dbReference>
<evidence type="ECO:0000313" key="5">
    <source>
        <dbReference type="Proteomes" id="UP000243579"/>
    </source>
</evidence>
<organism evidence="4 5">
    <name type="scientific">Achlya hypogyna</name>
    <name type="common">Oomycete</name>
    <name type="synonym">Protoachlya hypogyna</name>
    <dbReference type="NCBI Taxonomy" id="1202772"/>
    <lineage>
        <taxon>Eukaryota</taxon>
        <taxon>Sar</taxon>
        <taxon>Stramenopiles</taxon>
        <taxon>Oomycota</taxon>
        <taxon>Saprolegniomycetes</taxon>
        <taxon>Saprolegniales</taxon>
        <taxon>Achlyaceae</taxon>
        <taxon>Achlya</taxon>
    </lineage>
</organism>
<dbReference type="InterPro" id="IPR050863">
    <property type="entry name" value="CenT-Element_Derived"/>
</dbReference>
<dbReference type="InterPro" id="IPR009057">
    <property type="entry name" value="Homeodomain-like_sf"/>
</dbReference>
<dbReference type="Proteomes" id="UP000243579">
    <property type="component" value="Unassembled WGS sequence"/>
</dbReference>
<evidence type="ECO:0000259" key="3">
    <source>
        <dbReference type="PROSITE" id="PS51253"/>
    </source>
</evidence>
<proteinExistence type="predicted"/>
<dbReference type="PROSITE" id="PS51253">
    <property type="entry name" value="HTH_CENPB"/>
    <property type="match status" value="1"/>
</dbReference>
<feature type="compositionally biased region" description="Basic and acidic residues" evidence="2">
    <location>
        <begin position="9"/>
        <end position="20"/>
    </location>
</feature>
<keyword evidence="1" id="KW-0238">DNA-binding</keyword>
<dbReference type="InterPro" id="IPR006600">
    <property type="entry name" value="HTH_CenpB_DNA-bd_dom"/>
</dbReference>
<dbReference type="PANTHER" id="PTHR19303:SF73">
    <property type="entry name" value="PROTEIN PDC2"/>
    <property type="match status" value="1"/>
</dbReference>
<dbReference type="AlphaFoldDB" id="A0A1V9YZ60"/>
<feature type="region of interest" description="Disordered" evidence="2">
    <location>
        <begin position="1"/>
        <end position="20"/>
    </location>
</feature>
<dbReference type="PANTHER" id="PTHR19303">
    <property type="entry name" value="TRANSPOSON"/>
    <property type="match status" value="1"/>
</dbReference>
<dbReference type="GO" id="GO:0003677">
    <property type="term" value="F:DNA binding"/>
    <property type="evidence" value="ECO:0007669"/>
    <property type="project" value="UniProtKB-KW"/>
</dbReference>
<dbReference type="OrthoDB" id="75249at2759"/>
<comment type="caution">
    <text evidence="4">The sequence shown here is derived from an EMBL/GenBank/DDBJ whole genome shotgun (WGS) entry which is preliminary data.</text>
</comment>
<dbReference type="SMART" id="SM00674">
    <property type="entry name" value="CENPB"/>
    <property type="match status" value="1"/>
</dbReference>
<accession>A0A1V9YZ60</accession>
<evidence type="ECO:0000313" key="4">
    <source>
        <dbReference type="EMBL" id="OQR91038.1"/>
    </source>
</evidence>
<dbReference type="STRING" id="1202772.A0A1V9YZ60"/>